<dbReference type="Proteomes" id="UP000614424">
    <property type="component" value="Unassembled WGS sequence"/>
</dbReference>
<dbReference type="AlphaFoldDB" id="A0A8J6NBR4"/>
<protein>
    <recommendedName>
        <fullName evidence="3">DUF1302 family protein</fullName>
    </recommendedName>
</protein>
<comment type="caution">
    <text evidence="1">The sequence shown here is derived from an EMBL/GenBank/DDBJ whole genome shotgun (WGS) entry which is preliminary data.</text>
</comment>
<organism evidence="1 2">
    <name type="scientific">Candidatus Desulfobia pelagia</name>
    <dbReference type="NCBI Taxonomy" id="2841692"/>
    <lineage>
        <taxon>Bacteria</taxon>
        <taxon>Pseudomonadati</taxon>
        <taxon>Thermodesulfobacteriota</taxon>
        <taxon>Desulfobulbia</taxon>
        <taxon>Desulfobulbales</taxon>
        <taxon>Desulfobulbaceae</taxon>
        <taxon>Candidatus Desulfobia</taxon>
    </lineage>
</organism>
<dbReference type="EMBL" id="JACNJZ010000026">
    <property type="protein sequence ID" value="MBC8316360.1"/>
    <property type="molecule type" value="Genomic_DNA"/>
</dbReference>
<evidence type="ECO:0000313" key="2">
    <source>
        <dbReference type="Proteomes" id="UP000614424"/>
    </source>
</evidence>
<sequence length="398" mass="45983">MYDNYGVDLTGFIESRAGWRLQDDEYQRDISLAEIRLQLEIGKDLGWGQLTVKGDLAADDVVHETRGELRDLNLLFSPLDIMDVKIGRQVLTWGTGDLLFINDLFPKDWKSFFIGRDDEYLKAPSDAVKMSLFFDAFNLDLVYIPVFNNSEYIDGERISYWNSLLGRTAGRDFIFADEERNRFGNDSEFSARLSRNINSKELALYTYSGFWKTPEGLNGDMITPRLIYPRLTVYGTSLRSALWGGIGNIEIGYYDSRQDRSGEDGLIRNSEFRLLTGFERELGHNLTGAFQYYLEWMEDHNEYSRSLPTGSPEKDERRNVLTLRLTKLLMNQNLRLSLFAYYSPTDKDAYLRPKVHYKISDQWAVDAGGNIFIGSDDYTFFGQFEDNTNAYAGVRYNF</sequence>
<name>A0A8J6NBR4_9BACT</name>
<reference evidence="1 2" key="1">
    <citation type="submission" date="2020-08" db="EMBL/GenBank/DDBJ databases">
        <title>Bridging the membrane lipid divide: bacteria of the FCB group superphylum have the potential to synthesize archaeal ether lipids.</title>
        <authorList>
            <person name="Villanueva L."/>
            <person name="Von Meijenfeldt F.A.B."/>
            <person name="Westbye A.B."/>
            <person name="Yadav S."/>
            <person name="Hopmans E.C."/>
            <person name="Dutilh B.E."/>
            <person name="Sinninghe Damste J.S."/>
        </authorList>
    </citation>
    <scope>NUCLEOTIDE SEQUENCE [LARGE SCALE GENOMIC DNA]</scope>
    <source>
        <strain evidence="1">NIOZ-UU47</strain>
    </source>
</reference>
<evidence type="ECO:0000313" key="1">
    <source>
        <dbReference type="EMBL" id="MBC8316360.1"/>
    </source>
</evidence>
<evidence type="ECO:0008006" key="3">
    <source>
        <dbReference type="Google" id="ProtNLM"/>
    </source>
</evidence>
<proteinExistence type="predicted"/>
<accession>A0A8J6NBR4</accession>
<gene>
    <name evidence="1" type="ORF">H8E41_00530</name>
</gene>